<feature type="domain" description="MACPF" evidence="8">
    <location>
        <begin position="471"/>
        <end position="806"/>
    </location>
</feature>
<organism evidence="10 11">
    <name type="scientific">Heterostelium pallidum (strain ATCC 26659 / Pp 5 / PN500)</name>
    <name type="common">Cellular slime mold</name>
    <name type="synonym">Polysphondylium pallidum</name>
    <dbReference type="NCBI Taxonomy" id="670386"/>
    <lineage>
        <taxon>Eukaryota</taxon>
        <taxon>Amoebozoa</taxon>
        <taxon>Evosea</taxon>
        <taxon>Eumycetozoa</taxon>
        <taxon>Dictyostelia</taxon>
        <taxon>Acytosteliales</taxon>
        <taxon>Acytosteliaceae</taxon>
        <taxon>Heterostelium</taxon>
    </lineage>
</organism>
<dbReference type="Pfam" id="PF01823">
    <property type="entry name" value="MACPF"/>
    <property type="match status" value="1"/>
</dbReference>
<evidence type="ECO:0000256" key="3">
    <source>
        <dbReference type="ARBA" id="ARBA00022692"/>
    </source>
</evidence>
<evidence type="ECO:0000256" key="2">
    <source>
        <dbReference type="ARBA" id="ARBA00022448"/>
    </source>
</evidence>
<keyword evidence="4" id="KW-0732">Signal</keyword>
<evidence type="ECO:0000313" key="11">
    <source>
        <dbReference type="Proteomes" id="UP000001396"/>
    </source>
</evidence>
<dbReference type="PROSITE" id="PS51412">
    <property type="entry name" value="MACPF_2"/>
    <property type="match status" value="1"/>
</dbReference>
<dbReference type="EMBL" id="ADBJ01000035">
    <property type="protein sequence ID" value="EFA79394.1"/>
    <property type="molecule type" value="Genomic_DNA"/>
</dbReference>
<evidence type="ECO:0000256" key="4">
    <source>
        <dbReference type="ARBA" id="ARBA00022729"/>
    </source>
</evidence>
<dbReference type="GO" id="GO:0000139">
    <property type="term" value="C:Golgi membrane"/>
    <property type="evidence" value="ECO:0007669"/>
    <property type="project" value="UniProtKB-SubCell"/>
</dbReference>
<dbReference type="RefSeq" id="XP_020431515.1">
    <property type="nucleotide sequence ID" value="XM_020578646.1"/>
</dbReference>
<dbReference type="AlphaFoldDB" id="D3BH10"/>
<reference evidence="10 11" key="1">
    <citation type="journal article" date="2011" name="Genome Res.">
        <title>Phylogeny-wide analysis of social amoeba genomes highlights ancient origins for complex intercellular communication.</title>
        <authorList>
            <person name="Heidel A.J."/>
            <person name="Lawal H.M."/>
            <person name="Felder M."/>
            <person name="Schilde C."/>
            <person name="Helps N.R."/>
            <person name="Tunggal B."/>
            <person name="Rivero F."/>
            <person name="John U."/>
            <person name="Schleicher M."/>
            <person name="Eichinger L."/>
            <person name="Platzer M."/>
            <person name="Noegel A.A."/>
            <person name="Schaap P."/>
            <person name="Gloeckner G."/>
        </authorList>
    </citation>
    <scope>NUCLEOTIDE SEQUENCE [LARGE SCALE GENOMIC DNA]</scope>
    <source>
        <strain evidence="11">ATCC 26659 / Pp 5 / PN500</strain>
    </source>
</reference>
<feature type="domain" description="MRH" evidence="9">
    <location>
        <begin position="888"/>
        <end position="1035"/>
    </location>
</feature>
<evidence type="ECO:0000259" key="8">
    <source>
        <dbReference type="PROSITE" id="PS51412"/>
    </source>
</evidence>
<dbReference type="PANTHER" id="PTHR15071:SF0">
    <property type="entry name" value="MANNOSE 6-PHOSPHATE RECEPTOR-LIKE PROTEIN 1"/>
    <property type="match status" value="1"/>
</dbReference>
<keyword evidence="5" id="KW-1133">Transmembrane helix</keyword>
<dbReference type="GO" id="GO:0010008">
    <property type="term" value="C:endosome membrane"/>
    <property type="evidence" value="ECO:0007669"/>
    <property type="project" value="UniProtKB-SubCell"/>
</dbReference>
<evidence type="ECO:0000313" key="10">
    <source>
        <dbReference type="EMBL" id="EFA79394.1"/>
    </source>
</evidence>
<dbReference type="SUPFAM" id="SSF50911">
    <property type="entry name" value="Mannose 6-phosphate receptor domain"/>
    <property type="match status" value="1"/>
</dbReference>
<dbReference type="GeneID" id="31363293"/>
<evidence type="ECO:0000256" key="6">
    <source>
        <dbReference type="ARBA" id="ARBA00023136"/>
    </source>
</evidence>
<keyword evidence="6" id="KW-0472">Membrane</keyword>
<protein>
    <recommendedName>
        <fullName evidence="12">MACPF domain-containing protein</fullName>
    </recommendedName>
</protein>
<keyword evidence="2" id="KW-0813">Transport</keyword>
<proteinExistence type="predicted"/>
<dbReference type="Gene3D" id="2.70.130.10">
    <property type="entry name" value="Mannose-6-phosphate receptor binding domain"/>
    <property type="match status" value="1"/>
</dbReference>
<evidence type="ECO:0000256" key="5">
    <source>
        <dbReference type="ARBA" id="ARBA00022989"/>
    </source>
</evidence>
<dbReference type="PANTHER" id="PTHR15071">
    <property type="entry name" value="MANNOSE-6-PHOSPHATE RECEPTOR FAMILY MEMBER"/>
    <property type="match status" value="1"/>
</dbReference>
<keyword evidence="11" id="KW-1185">Reference proteome</keyword>
<name>D3BH10_HETP5</name>
<keyword evidence="7" id="KW-1015">Disulfide bond</keyword>
<comment type="caution">
    <text evidence="10">The sequence shown here is derived from an EMBL/GenBank/DDBJ whole genome shotgun (WGS) entry which is preliminary data.</text>
</comment>
<dbReference type="OMA" id="WIGSANC"/>
<sequence length="1225" mass="135066">MISILSFVTPVEVYVDPNSNCGGDVECGSYGKPFPDLRSALNSNIDKSNFVIIAMPGTYRGINNKDLKINFNLELRSVGGYLTTIIDCESTGSAFTVFSISSFMMNGFTVTNCNSQTGGAISATDSNIIIKSSKFVNNKGYQGGALYFDKSNVNLENSFINNNEALENGSAIYISDSSSNIVSTEIKCNTGNEIQLIETSMMLFSTNLSKVAVNCVNSSIDSGNGDSYCSLSNNQQCTSQTLATKSEESSVSIESDNPPEFLSIQPGWKFRSFQSCIIPEPTQFKGEITIPNGCVKVPTNYLITPEFSNWIGSANCPVSGILESDIKINKTIDYDFKLEATNLGVVVYVDNTVLFDSYFSNEKIKSFRTKLLSSKQEYHSVTILIFSASSGQRSLSLKWKSSDSGEYQSLNSYLILEESKPAPICGDKICNEAPESCLLDCFDQIVNDCSGQAPPIGLGSRFKGGMSNIQTQILDNYYLFSLPGLNYMGHGVDLETMEDNAAPLFSISYCSNQSFSTLEDQYRDMVYTIPHGFSAQKSIKCDYSTMSSFSSTAKSFSYEKAIEFGIHTEANMELDYWFVEASLQLAFSLDVGVQFAGGYDSTVSGSIASTKFKCEIYKAHNNDPKFHPKFIQDISKVKNVDDMMVVVKKYGIFYKETATLGGTLEQISKVSQVNFASRSSNSLDINLELSFAAQASGFGMKGGGKLATSISSSSSESKQNGFEQSSSFSKLIVKGGSPGSYGSNVDNPIQSWAENLDLLPMPIDYKVKYVVDIIPDTWKINGTMNVKQLWRDAQRKLYVGKFTSIPNSLYSVITNIIRKNTKVFLLGRLSDSLTGFNDIQLTSNGTVYPTISSNDWRFLSSVPGSISKMTSSVKVGTYVNTGDFKSMGNCAFVDSKGNFYDYSELIKFQREYYRTTFNYTSSIFDVFFNLCGPAPVCDTILSSSGNQICSRKPDLSVAYCLGKYTAPTVKEITGGLALKYEGTKNAPNCPVGIDITTTINVLCDTTVDTITISVLNESSTCQYSLTMKSKYACPQIHLYDALTSRFYRMRPETISGTSPLTITYSPIDYKPNHIQLYFKYSPPSGGNIFDSDQIQIKLFTTYKTFVEYRLYSDLANYGFVSFDSTEYPGEIIGMSIIPLINNYFYNSKFTMYVDWAFAIQQCPDVNGKITSDCVSPKVTSIENGYSRAYVSAPGTFNNLLNIHKPIYIPLNPFGIADSAAYSFYK</sequence>
<evidence type="ECO:0000259" key="9">
    <source>
        <dbReference type="PROSITE" id="PS51914"/>
    </source>
</evidence>
<dbReference type="InParanoid" id="D3BH10"/>
<dbReference type="Proteomes" id="UP000001396">
    <property type="component" value="Unassembled WGS sequence"/>
</dbReference>
<dbReference type="InterPro" id="IPR009011">
    <property type="entry name" value="Man6P_isomerase_rcpt-bd_dom_sf"/>
</dbReference>
<gene>
    <name evidence="10" type="ORF">PPL_07812</name>
</gene>
<evidence type="ECO:0000256" key="7">
    <source>
        <dbReference type="ARBA" id="ARBA00023157"/>
    </source>
</evidence>
<keyword evidence="3" id="KW-0812">Transmembrane</keyword>
<dbReference type="SUPFAM" id="SSF51126">
    <property type="entry name" value="Pectin lyase-like"/>
    <property type="match status" value="1"/>
</dbReference>
<dbReference type="PROSITE" id="PS51914">
    <property type="entry name" value="MRH"/>
    <property type="match status" value="1"/>
</dbReference>
<dbReference type="InterPro" id="IPR011050">
    <property type="entry name" value="Pectin_lyase_fold/virulence"/>
</dbReference>
<evidence type="ECO:0000256" key="1">
    <source>
        <dbReference type="ARBA" id="ARBA00004308"/>
    </source>
</evidence>
<accession>D3BH10</accession>
<dbReference type="InterPro" id="IPR044865">
    <property type="entry name" value="MRH_dom"/>
</dbReference>
<evidence type="ECO:0008006" key="12">
    <source>
        <dbReference type="Google" id="ProtNLM"/>
    </source>
</evidence>
<dbReference type="InterPro" id="IPR020864">
    <property type="entry name" value="MACPF"/>
</dbReference>
<comment type="subcellular location">
    <subcellularLocation>
        <location evidence="1">Endomembrane system</location>
    </subcellularLocation>
</comment>